<dbReference type="AlphaFoldDB" id="A0A7W7VT98"/>
<sequence length="767" mass="82226">MTWFSEPGAPGESGGESENGQPAVVSVLRVDKPVGAGVLLTGETVLTCAHVVNDALSRHQFDTEHPGAGRLRLALTLPGGRIRRVGARVATWIAPRGSRGGRVAQGAVAWEGDLAVLVIDAEGLDSTQRPTHRPTWRPMRTDQKVRAWSGAGADCAFADAMVEELGSTATYLDAKGTGARISPGYSGSPLWCGGDGAMVGIVAGQLISADGTLVGFAQRTLAFSWQTISEELRKADLDPDRLLSRGAAGGWELDARTQLADWIDERLPHREDRARHARYVAERCELNTGREGSAPTAEQFAAALLTRPRSFAALLGGLRATTRSQLADELLRLPAAAAAPGLLSPSEYRTLTGLLTTAGATTALSVSLLRRIVAEALPDIELPPLDGQPGYGPLVQQLELYTGGFSSAAPGVRLVPALLRVAEFLAADVRGRGGEDVAQALWEWSLRVAARLGVSEAALHEHRAAAASWAATRAGAVGDRPREPRVMAYLTRHEATVDAAAGRFNCAVWLDSGQASPRRAQVGPTRAGTPEEIARLLREIAEGLEDEIGIGAAELGSADEPAPVLEIFLDQPDLALAVEDWDCADADRRAGGGLREPLGMTHPLVVRLAMQGSALEVRRRSKAQAKRWRHRDSGVVLLLDDRCGSEQQVKSRIYQDQRTARVVLRQADPAVRAALAEVCLRHGVPIVLWDREWRSGLAPEHFEAGGPAEALPERLRVYRAVVYGDPEQYPARPVLAREDPTRPSLPLFEAVDPEAWLAPAEPPLRLS</sequence>
<reference evidence="3 4" key="1">
    <citation type="submission" date="2020-08" db="EMBL/GenBank/DDBJ databases">
        <title>Sequencing the genomes of 1000 actinobacteria strains.</title>
        <authorList>
            <person name="Klenk H.-P."/>
        </authorList>
    </citation>
    <scope>NUCLEOTIDE SEQUENCE [LARGE SCALE GENOMIC DNA]</scope>
    <source>
        <strain evidence="3 4">DSM 41654</strain>
    </source>
</reference>
<evidence type="ECO:0000256" key="1">
    <source>
        <dbReference type="SAM" id="MobiDB-lite"/>
    </source>
</evidence>
<evidence type="ECO:0000313" key="3">
    <source>
        <dbReference type="EMBL" id="MBB4921225.1"/>
    </source>
</evidence>
<comment type="caution">
    <text evidence="3">The sequence shown here is derived from an EMBL/GenBank/DDBJ whole genome shotgun (WGS) entry which is preliminary data.</text>
</comment>
<feature type="region of interest" description="Disordered" evidence="1">
    <location>
        <begin position="1"/>
        <end position="20"/>
    </location>
</feature>
<feature type="compositionally biased region" description="Low complexity" evidence="1">
    <location>
        <begin position="1"/>
        <end position="10"/>
    </location>
</feature>
<evidence type="ECO:0000313" key="4">
    <source>
        <dbReference type="Proteomes" id="UP000540506"/>
    </source>
</evidence>
<name>A0A7W7VT98_KITKI</name>
<organism evidence="3 4">
    <name type="scientific">Kitasatospora kifunensis</name>
    <name type="common">Streptomyces kifunensis</name>
    <dbReference type="NCBI Taxonomy" id="58351"/>
    <lineage>
        <taxon>Bacteria</taxon>
        <taxon>Bacillati</taxon>
        <taxon>Actinomycetota</taxon>
        <taxon>Actinomycetes</taxon>
        <taxon>Kitasatosporales</taxon>
        <taxon>Streptomycetaceae</taxon>
        <taxon>Kitasatospora</taxon>
    </lineage>
</organism>
<proteinExistence type="predicted"/>
<feature type="domain" description="vWA-MoxR associated protein C-terminal" evidence="2">
    <location>
        <begin position="502"/>
        <end position="740"/>
    </location>
</feature>
<dbReference type="Pfam" id="PF20028">
    <property type="entry name" value="VMAP-C"/>
    <property type="match status" value="1"/>
</dbReference>
<dbReference type="EMBL" id="JACHJV010000001">
    <property type="protein sequence ID" value="MBB4921225.1"/>
    <property type="molecule type" value="Genomic_DNA"/>
</dbReference>
<gene>
    <name evidence="3" type="ORF">FHR34_000218</name>
</gene>
<dbReference type="Proteomes" id="UP000540506">
    <property type="component" value="Unassembled WGS sequence"/>
</dbReference>
<accession>A0A7W7VT98</accession>
<dbReference type="InterPro" id="IPR045450">
    <property type="entry name" value="VMAP_C"/>
</dbReference>
<dbReference type="RefSeq" id="WP_184933593.1">
    <property type="nucleotide sequence ID" value="NZ_JACHJV010000001.1"/>
</dbReference>
<dbReference type="Pfam" id="PF13365">
    <property type="entry name" value="Trypsin_2"/>
    <property type="match status" value="1"/>
</dbReference>
<keyword evidence="4" id="KW-1185">Reference proteome</keyword>
<dbReference type="SUPFAM" id="SSF50494">
    <property type="entry name" value="Trypsin-like serine proteases"/>
    <property type="match status" value="1"/>
</dbReference>
<dbReference type="Gene3D" id="2.40.10.120">
    <property type="match status" value="1"/>
</dbReference>
<evidence type="ECO:0000259" key="2">
    <source>
        <dbReference type="Pfam" id="PF20028"/>
    </source>
</evidence>
<dbReference type="InterPro" id="IPR009003">
    <property type="entry name" value="Peptidase_S1_PA"/>
</dbReference>
<protein>
    <recommendedName>
        <fullName evidence="2">vWA-MoxR associated protein C-terminal domain-containing protein</fullName>
    </recommendedName>
</protein>